<feature type="compositionally biased region" description="Polar residues" evidence="1">
    <location>
        <begin position="962"/>
        <end position="976"/>
    </location>
</feature>
<keyword evidence="3" id="KW-1185">Reference proteome</keyword>
<feature type="compositionally biased region" description="Basic residues" evidence="1">
    <location>
        <begin position="1085"/>
        <end position="1099"/>
    </location>
</feature>
<feature type="compositionally biased region" description="Basic and acidic residues" evidence="1">
    <location>
        <begin position="1045"/>
        <end position="1054"/>
    </location>
</feature>
<protein>
    <submittedName>
        <fullName evidence="2">Uncharacterized protein</fullName>
    </submittedName>
</protein>
<gene>
    <name evidence="2" type="ORF">CYNAS_LOCUS175</name>
</gene>
<feature type="compositionally biased region" description="Polar residues" evidence="1">
    <location>
        <begin position="564"/>
        <end position="575"/>
    </location>
</feature>
<feature type="compositionally biased region" description="Polar residues" evidence="1">
    <location>
        <begin position="246"/>
        <end position="255"/>
    </location>
</feature>
<feature type="region of interest" description="Disordered" evidence="1">
    <location>
        <begin position="626"/>
        <end position="651"/>
    </location>
</feature>
<feature type="region of interest" description="Disordered" evidence="1">
    <location>
        <begin position="107"/>
        <end position="139"/>
    </location>
</feature>
<feature type="region of interest" description="Disordered" evidence="1">
    <location>
        <begin position="246"/>
        <end position="275"/>
    </location>
</feature>
<proteinExistence type="predicted"/>
<dbReference type="EMBL" id="CATQJL010000001">
    <property type="protein sequence ID" value="CAJ0588192.1"/>
    <property type="molecule type" value="Genomic_DNA"/>
</dbReference>
<evidence type="ECO:0000256" key="1">
    <source>
        <dbReference type="SAM" id="MobiDB-lite"/>
    </source>
</evidence>
<feature type="compositionally biased region" description="Low complexity" evidence="1">
    <location>
        <begin position="825"/>
        <end position="851"/>
    </location>
</feature>
<feature type="compositionally biased region" description="Low complexity" evidence="1">
    <location>
        <begin position="636"/>
        <end position="646"/>
    </location>
</feature>
<dbReference type="AlphaFoldDB" id="A0AA36DIE4"/>
<feature type="region of interest" description="Disordered" evidence="1">
    <location>
        <begin position="1015"/>
        <end position="1129"/>
    </location>
</feature>
<sequence length="1207" mass="129820">MAGQGQSAAAVIAAASDEATQVFNNILLNLENLIATNRRRRMRSASTQPTTVTRSLSARSLTARTDLLEMPFHDTRATSVNTARSYYISTAEDNTSRYPTAASTSYLTNDSLHSSKPHFRTARDNSAFSDTSAGSTGSTAVSPMVDADFATAKNQTYRGRSPTLRVTTNSQTMTPRQAWSHVPIGSYSVIRPMGYRNSENVPPFAKNDQEGRASASTGLSPFPTESFGTITSDGASEISTAVSKSMSASVTTDEPTTNTNTTTTTTTAPVGESQEKLLSAEPISSPCGRTAFRPPLGPSAIPTDQILIMKEKTEEPTTNTNTTTTTTTAPVGESQEKLLSAEPISSPCGRTAFRPPLGPSAIPTDQILIMKEKTEDQDVSTAHGERPTSSMSMSMDSSTNTYEYRSRAEESMSGDSIPTAVPIGSPCGRTRFHVPLGPSAIPTDQIMIFDAQTTTGDSLGSTTTEFSAAAENIEHSPQRIRTASPIGTPCGRTKFQVPLGPSATPTDQILRFEEQVTTRTVVPNVPGSLYSTAKDITNFTPLTAALGNQPLTGFDQDQWNLARNDTSDPNITNMKTAREPSEVRVQSEKEKKAFSRSPLSPIANTARLPSGDTLFKESEMQMNENANQKKENDQMQQIPSQSPIPQETTPEGLPQVEVIKLWPRDVRMSPTLGVVTAREWMMSPTPGVSTAQEIPTSPTTGVTTAAEIADSIAQIAQAPPMSPASQLHTAHSSHYDAATIPDILDSSTLGAVEENEISNNNLIPMQVTIVPGIQSSLGESMKTESDVRERTEKSTRPSLFGRNSRLLRPISITPVLPQTNLKSPATSQAADSQAQTSSVPSSVPSLPSISSAKAFQSAGRGQRLGHSTTGGSALSRLLRARSSSGFRSEKNPPSARLRRSIPEDANRKLGRGSSTADANNTPAFSSSTASRFGFSATRQGSASGMSTTASNFGRRIRPSDGYPSSTQEPSSRSVQPLSEAFGHRLPSSRFGLPPAPEGWKERLSQRRNLLASKAGTGGLSQQDGQALNTAQESSLRSTPFKIRKTPSERLRESSVKTARPIRSKTLRRRPKPVDNRPSYYGAQGKIKKINKRNLRKPVRMARETNFEEDTTQKQSPDAQSDKRVANATQSPRMKTAVGYFDEVGPNEDVKPAEIIIHEQDADGSFKLELHMACNMTSTGRLNLSGRAPAGLIPKRVSVNGKEIWIAS</sequence>
<evidence type="ECO:0000313" key="3">
    <source>
        <dbReference type="Proteomes" id="UP001176961"/>
    </source>
</evidence>
<feature type="compositionally biased region" description="Basic residues" evidence="1">
    <location>
        <begin position="1059"/>
        <end position="1070"/>
    </location>
</feature>
<name>A0AA36DIE4_CYLNA</name>
<feature type="compositionally biased region" description="Polar residues" evidence="1">
    <location>
        <begin position="912"/>
        <end position="951"/>
    </location>
</feature>
<feature type="region of interest" description="Disordered" evidence="1">
    <location>
        <begin position="374"/>
        <end position="397"/>
    </location>
</feature>
<organism evidence="2 3">
    <name type="scientific">Cylicocyclus nassatus</name>
    <name type="common">Nematode worm</name>
    <dbReference type="NCBI Taxonomy" id="53992"/>
    <lineage>
        <taxon>Eukaryota</taxon>
        <taxon>Metazoa</taxon>
        <taxon>Ecdysozoa</taxon>
        <taxon>Nematoda</taxon>
        <taxon>Chromadorea</taxon>
        <taxon>Rhabditida</taxon>
        <taxon>Rhabditina</taxon>
        <taxon>Rhabditomorpha</taxon>
        <taxon>Strongyloidea</taxon>
        <taxon>Strongylidae</taxon>
        <taxon>Cylicocyclus</taxon>
    </lineage>
</organism>
<feature type="compositionally biased region" description="Basic and acidic residues" evidence="1">
    <location>
        <begin position="781"/>
        <end position="795"/>
    </location>
</feature>
<feature type="region of interest" description="Disordered" evidence="1">
    <location>
        <begin position="774"/>
        <end position="976"/>
    </location>
</feature>
<feature type="compositionally biased region" description="Polar residues" evidence="1">
    <location>
        <begin position="1019"/>
        <end position="1037"/>
    </location>
</feature>
<reference evidence="2" key="1">
    <citation type="submission" date="2023-07" db="EMBL/GenBank/DDBJ databases">
        <authorList>
            <consortium name="CYATHOMIX"/>
        </authorList>
    </citation>
    <scope>NUCLEOTIDE SEQUENCE</scope>
    <source>
        <strain evidence="2">N/A</strain>
    </source>
</reference>
<accession>A0AA36DIE4</accession>
<feature type="compositionally biased region" description="Low complexity" evidence="1">
    <location>
        <begin position="256"/>
        <end position="267"/>
    </location>
</feature>
<feature type="compositionally biased region" description="Low complexity" evidence="1">
    <location>
        <begin position="870"/>
        <end position="885"/>
    </location>
</feature>
<feature type="compositionally biased region" description="Basic and acidic residues" evidence="1">
    <location>
        <begin position="576"/>
        <end position="593"/>
    </location>
</feature>
<evidence type="ECO:0000313" key="2">
    <source>
        <dbReference type="EMBL" id="CAJ0588192.1"/>
    </source>
</evidence>
<feature type="region of interest" description="Disordered" evidence="1">
    <location>
        <begin position="564"/>
        <end position="609"/>
    </location>
</feature>
<comment type="caution">
    <text evidence="2">The sequence shown here is derived from an EMBL/GenBank/DDBJ whole genome shotgun (WGS) entry which is preliminary data.</text>
</comment>
<dbReference type="Proteomes" id="UP001176961">
    <property type="component" value="Unassembled WGS sequence"/>
</dbReference>
<feature type="compositionally biased region" description="Low complexity" evidence="1">
    <location>
        <begin position="126"/>
        <end position="139"/>
    </location>
</feature>